<dbReference type="SMART" id="SM00028">
    <property type="entry name" value="TPR"/>
    <property type="match status" value="3"/>
</dbReference>
<evidence type="ECO:0000256" key="2">
    <source>
        <dbReference type="ARBA" id="ARBA00022803"/>
    </source>
</evidence>
<accession>A0A511KFF4</accession>
<protein>
    <submittedName>
        <fullName evidence="5">Tetratricopeptide repeat containing protein</fullName>
    </submittedName>
</protein>
<evidence type="ECO:0000256" key="1">
    <source>
        <dbReference type="ARBA" id="ARBA00022737"/>
    </source>
</evidence>
<keyword evidence="1" id="KW-0677">Repeat</keyword>
<comment type="caution">
    <text evidence="5">The sequence shown here is derived from an EMBL/GenBank/DDBJ whole genome shotgun (WGS) entry which is preliminary data.</text>
</comment>
<dbReference type="InterPro" id="IPR019734">
    <property type="entry name" value="TPR_rpt"/>
</dbReference>
<sequence length="582" mass="64190">MAVTTDDLKAKANAAYSKKDWREAVRLFANAVEQEQEGPASAALLAKRSAAYAKLEDYSSALADAERAVEADPTAALAHVHIAEAALKLKDLEKAEKVYEQAGQLATDASARKRYKEALKSVQCGARHEATTQEENADRPSPTAASSTRNPNGHRPPRMHGTRPSIVVTLPSHSDHDCLIRSMTNEGFQHQAEGGIGVALAAWNQCELGLQHLYRAVYMVPAGLHVDLFNPDYCIFSTDLGFHLTPSHNAGDLSTLTKLSKLIEAEADKGDFRKYLTDEKGKPQRIIIALNKRIAVESRQHIRRFVTSLINGRIISAFFCQNAKKHIKQALVNYRLALDVLEEGNRQWAHESQGKGNVFSPTVVRGVKVVLMKAIMRGHSQAKTDEERRDFPLDELEELADSLLEASSSSPAGKPTPASAFRAEEPFRNQQPGVPTIVNLDLARQANDWDDAAASAMPFDWHQKRDILWAGLRILLLSGGSSIKEIRDHAAEAKRVDDFATRFFGPLPAICEPRDFVRLQAQACEQWLRAAGPPYSPESTIKPIPRIFCPPGFDSSTVLTKEFWEAPNMEGEIGLIDATTAH</sequence>
<dbReference type="EMBL" id="BJWK01000007">
    <property type="protein sequence ID" value="GEM09107.1"/>
    <property type="molecule type" value="Genomic_DNA"/>
</dbReference>
<dbReference type="GO" id="GO:0051879">
    <property type="term" value="F:Hsp90 protein binding"/>
    <property type="evidence" value="ECO:0007669"/>
    <property type="project" value="TreeGrafter"/>
</dbReference>
<gene>
    <name evidence="5" type="ORF">Rt10032_c07g3124</name>
</gene>
<dbReference type="PANTHER" id="PTHR22904">
    <property type="entry name" value="TPR REPEAT CONTAINING PROTEIN"/>
    <property type="match status" value="1"/>
</dbReference>
<evidence type="ECO:0000256" key="3">
    <source>
        <dbReference type="PROSITE-ProRule" id="PRU00339"/>
    </source>
</evidence>
<dbReference type="OrthoDB" id="2528277at2759"/>
<dbReference type="InterPro" id="IPR011990">
    <property type="entry name" value="TPR-like_helical_dom_sf"/>
</dbReference>
<dbReference type="Gene3D" id="1.25.40.10">
    <property type="entry name" value="Tetratricopeptide repeat domain"/>
    <property type="match status" value="1"/>
</dbReference>
<dbReference type="PROSITE" id="PS50005">
    <property type="entry name" value="TPR"/>
    <property type="match status" value="1"/>
</dbReference>
<dbReference type="AlphaFoldDB" id="A0A511KFF4"/>
<evidence type="ECO:0000256" key="4">
    <source>
        <dbReference type="SAM" id="MobiDB-lite"/>
    </source>
</evidence>
<name>A0A511KFF4_RHOTO</name>
<reference evidence="5 6" key="1">
    <citation type="submission" date="2019-07" db="EMBL/GenBank/DDBJ databases">
        <title>Rhodotorula toruloides NBRC10032 genome sequencing.</title>
        <authorList>
            <person name="Shida Y."/>
            <person name="Takaku H."/>
            <person name="Ogasawara W."/>
            <person name="Mori K."/>
        </authorList>
    </citation>
    <scope>NUCLEOTIDE SEQUENCE [LARGE SCALE GENOMIC DNA]</scope>
    <source>
        <strain evidence="5 6">NBRC10032</strain>
    </source>
</reference>
<dbReference type="PANTHER" id="PTHR22904:SF523">
    <property type="entry name" value="STRESS-INDUCED-PHOSPHOPROTEIN 1"/>
    <property type="match status" value="1"/>
</dbReference>
<keyword evidence="2 3" id="KW-0802">TPR repeat</keyword>
<proteinExistence type="predicted"/>
<feature type="repeat" description="TPR" evidence="3">
    <location>
        <begin position="42"/>
        <end position="75"/>
    </location>
</feature>
<feature type="region of interest" description="Disordered" evidence="4">
    <location>
        <begin position="122"/>
        <end position="165"/>
    </location>
</feature>
<dbReference type="Proteomes" id="UP000321518">
    <property type="component" value="Unassembled WGS sequence"/>
</dbReference>
<evidence type="ECO:0000313" key="6">
    <source>
        <dbReference type="Proteomes" id="UP000321518"/>
    </source>
</evidence>
<evidence type="ECO:0000313" key="5">
    <source>
        <dbReference type="EMBL" id="GEM09107.1"/>
    </source>
</evidence>
<dbReference type="SUPFAM" id="SSF48452">
    <property type="entry name" value="TPR-like"/>
    <property type="match status" value="1"/>
</dbReference>
<organism evidence="5 6">
    <name type="scientific">Rhodotorula toruloides</name>
    <name type="common">Yeast</name>
    <name type="synonym">Rhodosporidium toruloides</name>
    <dbReference type="NCBI Taxonomy" id="5286"/>
    <lineage>
        <taxon>Eukaryota</taxon>
        <taxon>Fungi</taxon>
        <taxon>Dikarya</taxon>
        <taxon>Basidiomycota</taxon>
        <taxon>Pucciniomycotina</taxon>
        <taxon>Microbotryomycetes</taxon>
        <taxon>Sporidiobolales</taxon>
        <taxon>Sporidiobolaceae</taxon>
        <taxon>Rhodotorula</taxon>
    </lineage>
</organism>